<accession>A0A848B219</accession>
<feature type="active site" evidence="7">
    <location>
        <position position="144"/>
    </location>
</feature>
<evidence type="ECO:0000256" key="1">
    <source>
        <dbReference type="ARBA" id="ARBA00007164"/>
    </source>
</evidence>
<proteinExistence type="inferred from homology"/>
<keyword evidence="12" id="KW-1185">Reference proteome</keyword>
<feature type="active site" description="Acyl-ester intermediate" evidence="7">
    <location>
        <position position="91"/>
    </location>
</feature>
<evidence type="ECO:0000256" key="7">
    <source>
        <dbReference type="PIRSR" id="PIRSR618044-1"/>
    </source>
</evidence>
<dbReference type="GO" id="GO:0009252">
    <property type="term" value="P:peptidoglycan biosynthetic process"/>
    <property type="evidence" value="ECO:0007669"/>
    <property type="project" value="UniProtKB-KW"/>
</dbReference>
<dbReference type="SUPFAM" id="SSF56601">
    <property type="entry name" value="beta-lactamase/transpeptidase-like"/>
    <property type="match status" value="1"/>
</dbReference>
<comment type="caution">
    <text evidence="11">The sequence shown here is derived from an EMBL/GenBank/DDBJ whole genome shotgun (WGS) entry which is preliminary data.</text>
</comment>
<keyword evidence="11" id="KW-0645">Protease</keyword>
<feature type="binding site" evidence="8">
    <location>
        <position position="253"/>
    </location>
    <ligand>
        <name>substrate</name>
    </ligand>
</feature>
<protein>
    <submittedName>
        <fullName evidence="11">D-alanyl-D-alanine carboxypeptidase</fullName>
    </submittedName>
</protein>
<evidence type="ECO:0000256" key="4">
    <source>
        <dbReference type="ARBA" id="ARBA00022960"/>
    </source>
</evidence>
<dbReference type="InterPro" id="IPR018044">
    <property type="entry name" value="Peptidase_S11"/>
</dbReference>
<dbReference type="Pfam" id="PF00768">
    <property type="entry name" value="Peptidase_S11"/>
    <property type="match status" value="1"/>
</dbReference>
<dbReference type="InterPro" id="IPR012338">
    <property type="entry name" value="Beta-lactam/transpept-like"/>
</dbReference>
<organism evidence="11 12">
    <name type="scientific">Selenomonas bovis</name>
    <dbReference type="NCBI Taxonomy" id="416586"/>
    <lineage>
        <taxon>Bacteria</taxon>
        <taxon>Bacillati</taxon>
        <taxon>Bacillota</taxon>
        <taxon>Negativicutes</taxon>
        <taxon>Selenomonadales</taxon>
        <taxon>Selenomonadaceae</taxon>
        <taxon>Selenomonas</taxon>
    </lineage>
</organism>
<evidence type="ECO:0000313" key="12">
    <source>
        <dbReference type="Proteomes" id="UP000543804"/>
    </source>
</evidence>
<dbReference type="GO" id="GO:0009002">
    <property type="term" value="F:serine-type D-Ala-D-Ala carboxypeptidase activity"/>
    <property type="evidence" value="ECO:0007669"/>
    <property type="project" value="InterPro"/>
</dbReference>
<evidence type="ECO:0000256" key="2">
    <source>
        <dbReference type="ARBA" id="ARBA00022729"/>
    </source>
</evidence>
<evidence type="ECO:0000256" key="3">
    <source>
        <dbReference type="ARBA" id="ARBA00022801"/>
    </source>
</evidence>
<keyword evidence="2" id="KW-0732">Signal</keyword>
<reference evidence="11 12" key="1">
    <citation type="submission" date="2020-04" db="EMBL/GenBank/DDBJ databases">
        <authorList>
            <person name="Hitch T.C.A."/>
            <person name="Wylensek D."/>
            <person name="Clavel T."/>
        </authorList>
    </citation>
    <scope>NUCLEOTIDE SEQUENCE [LARGE SCALE GENOMIC DNA]</scope>
    <source>
        <strain evidence="11 12">PG-130-P53-12</strain>
    </source>
</reference>
<dbReference type="GO" id="GO:0071555">
    <property type="term" value="P:cell wall organization"/>
    <property type="evidence" value="ECO:0007669"/>
    <property type="project" value="UniProtKB-KW"/>
</dbReference>
<dbReference type="Proteomes" id="UP000543804">
    <property type="component" value="Unassembled WGS sequence"/>
</dbReference>
<evidence type="ECO:0000256" key="8">
    <source>
        <dbReference type="PIRSR" id="PIRSR618044-2"/>
    </source>
</evidence>
<dbReference type="GO" id="GO:0006508">
    <property type="term" value="P:proteolysis"/>
    <property type="evidence" value="ECO:0007669"/>
    <property type="project" value="InterPro"/>
</dbReference>
<dbReference type="EMBL" id="JABAFA010000003">
    <property type="protein sequence ID" value="NMD98279.1"/>
    <property type="molecule type" value="Genomic_DNA"/>
</dbReference>
<dbReference type="PANTHER" id="PTHR21581:SF33">
    <property type="entry name" value="D-ALANYL-D-ALANINE CARBOXYPEPTIDASE DACB"/>
    <property type="match status" value="1"/>
</dbReference>
<evidence type="ECO:0000256" key="9">
    <source>
        <dbReference type="RuleBase" id="RU004016"/>
    </source>
</evidence>
<name>A0A848B219_9FIRM</name>
<keyword evidence="5" id="KW-0573">Peptidoglycan synthesis</keyword>
<evidence type="ECO:0000259" key="10">
    <source>
        <dbReference type="Pfam" id="PF00768"/>
    </source>
</evidence>
<feature type="domain" description="Peptidase S11 D-alanyl-D-alanine carboxypeptidase A N-terminal" evidence="10">
    <location>
        <begin position="56"/>
        <end position="282"/>
    </location>
</feature>
<dbReference type="GO" id="GO:0008360">
    <property type="term" value="P:regulation of cell shape"/>
    <property type="evidence" value="ECO:0007669"/>
    <property type="project" value="UniProtKB-KW"/>
</dbReference>
<feature type="active site" description="Proton acceptor" evidence="7">
    <location>
        <position position="94"/>
    </location>
</feature>
<keyword evidence="3" id="KW-0378">Hydrolase</keyword>
<dbReference type="InterPro" id="IPR001967">
    <property type="entry name" value="Peptidase_S11_N"/>
</dbReference>
<comment type="similarity">
    <text evidence="1 9">Belongs to the peptidase S11 family.</text>
</comment>
<gene>
    <name evidence="11" type="ORF">HF878_02100</name>
</gene>
<evidence type="ECO:0000256" key="6">
    <source>
        <dbReference type="ARBA" id="ARBA00023316"/>
    </source>
</evidence>
<keyword evidence="6" id="KW-0961">Cell wall biogenesis/degradation</keyword>
<keyword evidence="4" id="KW-0133">Cell shape</keyword>
<keyword evidence="11" id="KW-0121">Carboxypeptidase</keyword>
<dbReference type="Gene3D" id="3.40.710.10">
    <property type="entry name" value="DD-peptidase/beta-lactamase superfamily"/>
    <property type="match status" value="1"/>
</dbReference>
<sequence length="306" mass="33364">MLPLGCILFAGYILKGGFSLWCNETFCSSARHVRRQLPSMIVLLLILFAVSTQALAAVPPEITADAAIVVDTGSGRVLYEKNADKREYPASMTKMMTCLLAIESGRLGSIVEVSPNAADVECTRMHPGDQIRMQDLITQMMLISDNGAATAVGESLSGGDIDYFAERMNRRATSLGMTNTHFVNANGMPDDDHYSTARDMEKLAAAAFQNQIFRKIVSTKDTNIYYIRPAGRVEYCVNTNELLGNYEGMVGGKTGWTSAARGCLTVAADRDSHELIAVVMHSDDDESRFLEAAALLDYGFAQMGEK</sequence>
<dbReference type="PRINTS" id="PR00725">
    <property type="entry name" value="DADACBPTASE1"/>
</dbReference>
<dbReference type="PANTHER" id="PTHR21581">
    <property type="entry name" value="D-ALANYL-D-ALANINE CARBOXYPEPTIDASE"/>
    <property type="match status" value="1"/>
</dbReference>
<dbReference type="AlphaFoldDB" id="A0A848B219"/>
<evidence type="ECO:0000256" key="5">
    <source>
        <dbReference type="ARBA" id="ARBA00022984"/>
    </source>
</evidence>
<evidence type="ECO:0000313" key="11">
    <source>
        <dbReference type="EMBL" id="NMD98279.1"/>
    </source>
</evidence>